<sequence>MDSGELRRELGALPALVVRAVGPELHVSVPAIDDTVRLRPDAVLRARRISSPQGDPALELAVRHGEAVLPLILLDDDVVWAPADTASQLDSALPVRISDAPPLVAYSEMERNGLGAARALDGPTADLDAVGATLLLQRCIIAGALRHGLRPVRAVAWWRQLAERLGDDFTLGRFRPDPQWDALLADADRVRPLPPA</sequence>
<evidence type="ECO:0000313" key="1">
    <source>
        <dbReference type="EMBL" id="SCE80389.1"/>
    </source>
</evidence>
<dbReference type="Proteomes" id="UP000199504">
    <property type="component" value="Unassembled WGS sequence"/>
</dbReference>
<accession>A0A1C4V9E9</accession>
<dbReference type="RefSeq" id="WP_091603190.1">
    <property type="nucleotide sequence ID" value="NZ_FMCX01000001.1"/>
</dbReference>
<proteinExistence type="predicted"/>
<dbReference type="AlphaFoldDB" id="A0A1C4V9E9"/>
<reference evidence="2" key="1">
    <citation type="submission" date="2016-06" db="EMBL/GenBank/DDBJ databases">
        <authorList>
            <person name="Varghese N."/>
            <person name="Submissions Spin"/>
        </authorList>
    </citation>
    <scope>NUCLEOTIDE SEQUENCE [LARGE SCALE GENOMIC DNA]</scope>
    <source>
        <strain evidence="2">DSM 44830</strain>
    </source>
</reference>
<keyword evidence="2" id="KW-1185">Reference proteome</keyword>
<gene>
    <name evidence="1" type="ORF">GA0070564_1011042</name>
</gene>
<evidence type="ECO:0000313" key="2">
    <source>
        <dbReference type="Proteomes" id="UP000199504"/>
    </source>
</evidence>
<dbReference type="OrthoDB" id="3369110at2"/>
<protein>
    <submittedName>
        <fullName evidence="1">Uncharacterized protein</fullName>
    </submittedName>
</protein>
<dbReference type="EMBL" id="FMCX01000001">
    <property type="protein sequence ID" value="SCE80389.1"/>
    <property type="molecule type" value="Genomic_DNA"/>
</dbReference>
<name>A0A1C4V9E9_9ACTN</name>
<organism evidence="1 2">
    <name type="scientific">Micromonospora mirobrigensis</name>
    <dbReference type="NCBI Taxonomy" id="262898"/>
    <lineage>
        <taxon>Bacteria</taxon>
        <taxon>Bacillati</taxon>
        <taxon>Actinomycetota</taxon>
        <taxon>Actinomycetes</taxon>
        <taxon>Micromonosporales</taxon>
        <taxon>Micromonosporaceae</taxon>
        <taxon>Micromonospora</taxon>
    </lineage>
</organism>